<evidence type="ECO:0000313" key="3">
    <source>
        <dbReference type="Proteomes" id="UP000185999"/>
    </source>
</evidence>
<dbReference type="AlphaFoldDB" id="A0A1N7M1A2"/>
<feature type="region of interest" description="Disordered" evidence="1">
    <location>
        <begin position="80"/>
        <end position="114"/>
    </location>
</feature>
<sequence>MVSSISGNSFQSFMPQQSTQSSSLTADQQQLVKDTLAEFDSEALTESDAQAIVEAFAEAGIQPGRALEYTMAAEGFDALSIGDMAGVQESGQGGPPPPPPPPSGTESTTQGLNISDELLSELNDLLNNYYSDDQSDEEKVKSLNSIQEILQASAPEGGLIHVTA</sequence>
<name>A0A1N7M1A2_9GAMM</name>
<gene>
    <name evidence="2" type="ORF">SAMN05421760_10562</name>
</gene>
<evidence type="ECO:0000256" key="1">
    <source>
        <dbReference type="SAM" id="MobiDB-lite"/>
    </source>
</evidence>
<dbReference type="Proteomes" id="UP000185999">
    <property type="component" value="Unassembled WGS sequence"/>
</dbReference>
<feature type="region of interest" description="Disordered" evidence="1">
    <location>
        <begin position="1"/>
        <end position="28"/>
    </location>
</feature>
<reference evidence="3" key="1">
    <citation type="submission" date="2017-01" db="EMBL/GenBank/DDBJ databases">
        <authorList>
            <person name="Varghese N."/>
            <person name="Submissions S."/>
        </authorList>
    </citation>
    <scope>NUCLEOTIDE SEQUENCE [LARGE SCALE GENOMIC DNA]</scope>
    <source>
        <strain evidence="3">DSM 22306</strain>
    </source>
</reference>
<accession>A0A1N7M1A2</accession>
<keyword evidence="3" id="KW-1185">Reference proteome</keyword>
<organism evidence="2 3">
    <name type="scientific">Neptunomonas antarctica</name>
    <dbReference type="NCBI Taxonomy" id="619304"/>
    <lineage>
        <taxon>Bacteria</taxon>
        <taxon>Pseudomonadati</taxon>
        <taxon>Pseudomonadota</taxon>
        <taxon>Gammaproteobacteria</taxon>
        <taxon>Oceanospirillales</taxon>
        <taxon>Oceanospirillaceae</taxon>
        <taxon>Neptunomonas</taxon>
    </lineage>
</organism>
<evidence type="ECO:0000313" key="2">
    <source>
        <dbReference type="EMBL" id="SIS79711.1"/>
    </source>
</evidence>
<feature type="compositionally biased region" description="Pro residues" evidence="1">
    <location>
        <begin position="94"/>
        <end position="103"/>
    </location>
</feature>
<proteinExistence type="predicted"/>
<dbReference type="RefSeq" id="WP_054340122.1">
    <property type="nucleotide sequence ID" value="NZ_FTOE01000005.1"/>
</dbReference>
<dbReference type="EMBL" id="FTOE01000005">
    <property type="protein sequence ID" value="SIS79711.1"/>
    <property type="molecule type" value="Genomic_DNA"/>
</dbReference>
<feature type="compositionally biased region" description="Low complexity" evidence="1">
    <location>
        <begin position="104"/>
        <end position="114"/>
    </location>
</feature>
<dbReference type="STRING" id="619304.SAMN05421760_10562"/>
<dbReference type="OrthoDB" id="6119669at2"/>
<protein>
    <submittedName>
        <fullName evidence="2">Uncharacterized protein</fullName>
    </submittedName>
</protein>